<dbReference type="Gene3D" id="3.30.930.10">
    <property type="entry name" value="Bira Bifunctional Protein, Domain 2"/>
    <property type="match status" value="1"/>
</dbReference>
<dbReference type="PROSITE" id="PS50862">
    <property type="entry name" value="AA_TRNA_LIGASE_II"/>
    <property type="match status" value="1"/>
</dbReference>
<dbReference type="InterPro" id="IPR000738">
    <property type="entry name" value="WHEP-TRS_dom"/>
</dbReference>
<comment type="catalytic activity">
    <reaction evidence="9">
        <text>tRNA(His) + L-histidine + ATP = L-histidyl-tRNA(His) + AMP + diphosphate + H(+)</text>
        <dbReference type="Rhea" id="RHEA:17313"/>
        <dbReference type="Rhea" id="RHEA-COMP:9665"/>
        <dbReference type="Rhea" id="RHEA-COMP:9689"/>
        <dbReference type="ChEBI" id="CHEBI:15378"/>
        <dbReference type="ChEBI" id="CHEBI:30616"/>
        <dbReference type="ChEBI" id="CHEBI:33019"/>
        <dbReference type="ChEBI" id="CHEBI:57595"/>
        <dbReference type="ChEBI" id="CHEBI:78442"/>
        <dbReference type="ChEBI" id="CHEBI:78527"/>
        <dbReference type="ChEBI" id="CHEBI:456215"/>
        <dbReference type="EC" id="6.1.1.21"/>
    </reaction>
</comment>
<dbReference type="FunFam" id="3.40.50.800:FF:000008">
    <property type="entry name" value="histidine--tRNA ligase, cytoplasmic isoform X1"/>
    <property type="match status" value="1"/>
</dbReference>
<dbReference type="Pfam" id="PF13393">
    <property type="entry name" value="tRNA-synt_His"/>
    <property type="match status" value="1"/>
</dbReference>
<dbReference type="SUPFAM" id="SSF55681">
    <property type="entry name" value="Class II aaRS and biotin synthetases"/>
    <property type="match status" value="1"/>
</dbReference>
<keyword evidence="4" id="KW-0436">Ligase</keyword>
<organism evidence="13 15">
    <name type="scientific">Adineta steineri</name>
    <dbReference type="NCBI Taxonomy" id="433720"/>
    <lineage>
        <taxon>Eukaryota</taxon>
        <taxon>Metazoa</taxon>
        <taxon>Spiralia</taxon>
        <taxon>Gnathifera</taxon>
        <taxon>Rotifera</taxon>
        <taxon>Eurotatoria</taxon>
        <taxon>Bdelloidea</taxon>
        <taxon>Adinetida</taxon>
        <taxon>Adinetidae</taxon>
        <taxon>Adineta</taxon>
    </lineage>
</organism>
<comment type="similarity">
    <text evidence="1">Belongs to the class-II aminoacyl-tRNA synthetase family.</text>
</comment>
<dbReference type="EMBL" id="CAJOAZ010002228">
    <property type="protein sequence ID" value="CAF3907987.1"/>
    <property type="molecule type" value="Genomic_DNA"/>
</dbReference>
<dbReference type="EMBL" id="CAJOBB010002292">
    <property type="protein sequence ID" value="CAF3956310.1"/>
    <property type="molecule type" value="Genomic_DNA"/>
</dbReference>
<evidence type="ECO:0000256" key="6">
    <source>
        <dbReference type="ARBA" id="ARBA00022840"/>
    </source>
</evidence>
<dbReference type="GO" id="GO:0003723">
    <property type="term" value="F:RNA binding"/>
    <property type="evidence" value="ECO:0007669"/>
    <property type="project" value="TreeGrafter"/>
</dbReference>
<dbReference type="GO" id="GO:0004821">
    <property type="term" value="F:histidine-tRNA ligase activity"/>
    <property type="evidence" value="ECO:0007669"/>
    <property type="project" value="UniProtKB-EC"/>
</dbReference>
<dbReference type="Pfam" id="PF00458">
    <property type="entry name" value="WHEP-TRS"/>
    <property type="match status" value="1"/>
</dbReference>
<reference evidence="13" key="1">
    <citation type="submission" date="2021-02" db="EMBL/GenBank/DDBJ databases">
        <authorList>
            <person name="Nowell W R."/>
        </authorList>
    </citation>
    <scope>NUCLEOTIDE SEQUENCE</scope>
</reference>
<dbReference type="InterPro" id="IPR015807">
    <property type="entry name" value="His-tRNA-ligase"/>
</dbReference>
<keyword evidence="10" id="KW-0175">Coiled coil</keyword>
<keyword evidence="3" id="KW-0963">Cytoplasm</keyword>
<dbReference type="EC" id="6.1.1.21" evidence="2"/>
<dbReference type="InterPro" id="IPR045864">
    <property type="entry name" value="aa-tRNA-synth_II/BPL/LPL"/>
</dbReference>
<name>A0A819HZJ2_9BILA</name>
<dbReference type="GO" id="GO:0005739">
    <property type="term" value="C:mitochondrion"/>
    <property type="evidence" value="ECO:0007669"/>
    <property type="project" value="TreeGrafter"/>
</dbReference>
<evidence type="ECO:0000313" key="15">
    <source>
        <dbReference type="Proteomes" id="UP000663844"/>
    </source>
</evidence>
<evidence type="ECO:0000256" key="4">
    <source>
        <dbReference type="ARBA" id="ARBA00022598"/>
    </source>
</evidence>
<dbReference type="GO" id="GO:0032543">
    <property type="term" value="P:mitochondrial translation"/>
    <property type="evidence" value="ECO:0007669"/>
    <property type="project" value="TreeGrafter"/>
</dbReference>
<protein>
    <recommendedName>
        <fullName evidence="2">histidine--tRNA ligase</fullName>
        <ecNumber evidence="2">6.1.1.21</ecNumber>
    </recommendedName>
</protein>
<dbReference type="InterPro" id="IPR033656">
    <property type="entry name" value="HisRS_anticodon"/>
</dbReference>
<evidence type="ECO:0000313" key="13">
    <source>
        <dbReference type="EMBL" id="CAF3907987.1"/>
    </source>
</evidence>
<dbReference type="SMART" id="SM00991">
    <property type="entry name" value="WHEP-TRS"/>
    <property type="match status" value="1"/>
</dbReference>
<evidence type="ECO:0000256" key="1">
    <source>
        <dbReference type="ARBA" id="ARBA00008226"/>
    </source>
</evidence>
<dbReference type="PANTHER" id="PTHR11476:SF7">
    <property type="entry name" value="HISTIDINE--TRNA LIGASE"/>
    <property type="match status" value="1"/>
</dbReference>
<dbReference type="GO" id="GO:0005829">
    <property type="term" value="C:cytosol"/>
    <property type="evidence" value="ECO:0007669"/>
    <property type="project" value="TreeGrafter"/>
</dbReference>
<dbReference type="CDD" id="cd00859">
    <property type="entry name" value="HisRS_anticodon"/>
    <property type="match status" value="1"/>
</dbReference>
<dbReference type="HAMAP" id="MF_00127">
    <property type="entry name" value="His_tRNA_synth"/>
    <property type="match status" value="1"/>
</dbReference>
<dbReference type="NCBIfam" id="TIGR00442">
    <property type="entry name" value="hisS"/>
    <property type="match status" value="1"/>
</dbReference>
<dbReference type="GO" id="GO:0006427">
    <property type="term" value="P:histidyl-tRNA aminoacylation"/>
    <property type="evidence" value="ECO:0007669"/>
    <property type="project" value="InterPro"/>
</dbReference>
<dbReference type="Proteomes" id="UP000663868">
    <property type="component" value="Unassembled WGS sequence"/>
</dbReference>
<feature type="domain" description="WHEP-TRS" evidence="12">
    <location>
        <begin position="22"/>
        <end position="78"/>
    </location>
</feature>
<comment type="caution">
    <text evidence="13">The sequence shown here is derived from an EMBL/GenBank/DDBJ whole genome shotgun (WGS) entry which is preliminary data.</text>
</comment>
<dbReference type="CDD" id="cd00773">
    <property type="entry name" value="HisRS-like_core"/>
    <property type="match status" value="1"/>
</dbReference>
<keyword evidence="5" id="KW-0547">Nucleotide-binding</keyword>
<evidence type="ECO:0000256" key="3">
    <source>
        <dbReference type="ARBA" id="ARBA00022490"/>
    </source>
</evidence>
<dbReference type="InterPro" id="IPR009068">
    <property type="entry name" value="uS15_NS1_RNA-bd_sf"/>
</dbReference>
<dbReference type="FunFam" id="3.30.930.10:FF:000021">
    <property type="entry name" value="Probable histidine--tRNA ligase, mitochondrial"/>
    <property type="match status" value="1"/>
</dbReference>
<dbReference type="Gene3D" id="3.40.50.800">
    <property type="entry name" value="Anticodon-binding domain"/>
    <property type="match status" value="1"/>
</dbReference>
<evidence type="ECO:0000256" key="5">
    <source>
        <dbReference type="ARBA" id="ARBA00022741"/>
    </source>
</evidence>
<evidence type="ECO:0000256" key="10">
    <source>
        <dbReference type="SAM" id="Coils"/>
    </source>
</evidence>
<evidence type="ECO:0000256" key="8">
    <source>
        <dbReference type="ARBA" id="ARBA00023146"/>
    </source>
</evidence>
<evidence type="ECO:0000256" key="2">
    <source>
        <dbReference type="ARBA" id="ARBA00012815"/>
    </source>
</evidence>
<proteinExistence type="inferred from homology"/>
<dbReference type="Proteomes" id="UP000663844">
    <property type="component" value="Unassembled WGS sequence"/>
</dbReference>
<keyword evidence="7" id="KW-0648">Protein biosynthesis</keyword>
<dbReference type="Gene3D" id="1.10.287.10">
    <property type="entry name" value="S15/NS1, RNA-binding"/>
    <property type="match status" value="1"/>
</dbReference>
<evidence type="ECO:0000313" key="14">
    <source>
        <dbReference type="EMBL" id="CAF3956310.1"/>
    </source>
</evidence>
<dbReference type="PROSITE" id="PS51185">
    <property type="entry name" value="WHEP_TRS_2"/>
    <property type="match status" value="1"/>
</dbReference>
<dbReference type="CDD" id="cd01200">
    <property type="entry name" value="WHEPGMRS_RNA"/>
    <property type="match status" value="1"/>
</dbReference>
<evidence type="ECO:0000256" key="7">
    <source>
        <dbReference type="ARBA" id="ARBA00022917"/>
    </source>
</evidence>
<dbReference type="Pfam" id="PF03129">
    <property type="entry name" value="HGTP_anticodon"/>
    <property type="match status" value="1"/>
</dbReference>
<dbReference type="SUPFAM" id="SSF52954">
    <property type="entry name" value="Class II aaRS ABD-related"/>
    <property type="match status" value="1"/>
</dbReference>
<evidence type="ECO:0000259" key="11">
    <source>
        <dbReference type="PROSITE" id="PS50862"/>
    </source>
</evidence>
<feature type="coiled-coil region" evidence="10">
    <location>
        <begin position="36"/>
        <end position="63"/>
    </location>
</feature>
<dbReference type="AlphaFoldDB" id="A0A819HZJ2"/>
<dbReference type="InterPro" id="IPR041715">
    <property type="entry name" value="HisRS-like_core"/>
</dbReference>
<evidence type="ECO:0000259" key="12">
    <source>
        <dbReference type="PROSITE" id="PS51185"/>
    </source>
</evidence>
<sequence length="600" mass="67219">MTSNSDSTTSLTSEIATSLTITDNNLSGLIKIQGDLVRQLKNENALNEQIQEAVDKLLSLINELAAPQAANDEDEEATGGEILLKTPRGTRDYEPAQMKIREQVFKIITDCFKQHGAETIDTPVMELTQLLTGKYGEDAKLIYELKDQGGTEKLALRYDLTVPFARYIAQNKLPSMKRYHIGKVYRRDNPRMQRGRYREFYQCDFDIAGDFESMVADAECIKIVIEILDKLDLGSYKVYVNHRKLLDAIFAVCGVPDSHFRPISSAVDKLDKTPWDVVRNEMIHEKGLAPEVADKIWNYVQMHGNADLISKLQADAQLKGQKLAEGALKELNTLFRYLTLYGVMDKVVFDLKLARGLDYYTGVIFEAVLTKYQFNPRLGDDQIAVGSVAGGGRYDELVGKLDPKQRRVPCVGASIGVERIFAIKEFQMKETKIKIKTIETEVYVVSAGKNLIEERMKLCSYLWANGFKAEMSFKLDPKILDQFQYCEKHQVELCVIIGGVELAAGTIKIRDVITKEEFEVPRDQLADQLRVYLEKLRVGCDGACADGTTCVCTIASGELEETLTKIGFEPYDVADIAYNSTIVIGGKNISLGGLLCENPK</sequence>
<keyword evidence="8" id="KW-0030">Aminoacyl-tRNA synthetase</keyword>
<feature type="domain" description="Aminoacyl-transfer RNA synthetases class-II family profile" evidence="11">
    <location>
        <begin position="88"/>
        <end position="423"/>
    </location>
</feature>
<keyword evidence="6" id="KW-0067">ATP-binding</keyword>
<accession>A0A819HZJ2</accession>
<dbReference type="InterPro" id="IPR004154">
    <property type="entry name" value="Anticodon-bd"/>
</dbReference>
<gene>
    <name evidence="14" type="ORF">KXQ929_LOCUS25920</name>
    <name evidence="13" type="ORF">OXD698_LOCUS24315</name>
</gene>
<dbReference type="InterPro" id="IPR036621">
    <property type="entry name" value="Anticodon-bd_dom_sf"/>
</dbReference>
<dbReference type="InterPro" id="IPR006195">
    <property type="entry name" value="aa-tRNA-synth_II"/>
</dbReference>
<dbReference type="GO" id="GO:0005524">
    <property type="term" value="F:ATP binding"/>
    <property type="evidence" value="ECO:0007669"/>
    <property type="project" value="UniProtKB-KW"/>
</dbReference>
<evidence type="ECO:0000256" key="9">
    <source>
        <dbReference type="ARBA" id="ARBA00047639"/>
    </source>
</evidence>
<dbReference type="PANTHER" id="PTHR11476">
    <property type="entry name" value="HISTIDYL-TRNA SYNTHETASE"/>
    <property type="match status" value="1"/>
</dbReference>
<dbReference type="SUPFAM" id="SSF47060">
    <property type="entry name" value="S15/NS1 RNA-binding domain"/>
    <property type="match status" value="1"/>
</dbReference>